<accession>A0ACC1X277</accession>
<gene>
    <name evidence="1" type="ORF">OWV82_022324</name>
</gene>
<reference evidence="1 2" key="1">
    <citation type="journal article" date="2023" name="Science">
        <title>Complex scaffold remodeling in plant triterpene biosynthesis.</title>
        <authorList>
            <person name="De La Pena R."/>
            <person name="Hodgson H."/>
            <person name="Liu J.C."/>
            <person name="Stephenson M.J."/>
            <person name="Martin A.C."/>
            <person name="Owen C."/>
            <person name="Harkess A."/>
            <person name="Leebens-Mack J."/>
            <person name="Jimenez L.E."/>
            <person name="Osbourn A."/>
            <person name="Sattely E.S."/>
        </authorList>
    </citation>
    <scope>NUCLEOTIDE SEQUENCE [LARGE SCALE GENOMIC DNA]</scope>
    <source>
        <strain evidence="2">cv. JPN11</strain>
        <tissue evidence="1">Leaf</tissue>
    </source>
</reference>
<keyword evidence="2" id="KW-1185">Reference proteome</keyword>
<organism evidence="1 2">
    <name type="scientific">Melia azedarach</name>
    <name type="common">Chinaberry tree</name>
    <dbReference type="NCBI Taxonomy" id="155640"/>
    <lineage>
        <taxon>Eukaryota</taxon>
        <taxon>Viridiplantae</taxon>
        <taxon>Streptophyta</taxon>
        <taxon>Embryophyta</taxon>
        <taxon>Tracheophyta</taxon>
        <taxon>Spermatophyta</taxon>
        <taxon>Magnoliopsida</taxon>
        <taxon>eudicotyledons</taxon>
        <taxon>Gunneridae</taxon>
        <taxon>Pentapetalae</taxon>
        <taxon>rosids</taxon>
        <taxon>malvids</taxon>
        <taxon>Sapindales</taxon>
        <taxon>Meliaceae</taxon>
        <taxon>Melia</taxon>
    </lineage>
</organism>
<proteinExistence type="predicted"/>
<dbReference type="EMBL" id="CM051405">
    <property type="protein sequence ID" value="KAJ4705565.1"/>
    <property type="molecule type" value="Genomic_DNA"/>
</dbReference>
<name>A0ACC1X277_MELAZ</name>
<evidence type="ECO:0000313" key="1">
    <source>
        <dbReference type="EMBL" id="KAJ4705565.1"/>
    </source>
</evidence>
<dbReference type="Proteomes" id="UP001164539">
    <property type="component" value="Chromosome 12"/>
</dbReference>
<sequence>MFSWLARIAMACWRPVSRYARMSKDNYNDIDISDSDSSLQDSLLWCKDLEKHSYGDFSFAVVQANEVIEDHSQVETGRDAIFVGIYDGHGGPEASRFICDHLFRHLMRFARENGNISEDILRSAFSATEDGFLTLVRRTCGIKPVIAAIGSCCLVGVIWRGTLYVANVGDSRAVIGSLSKSDKIVAEQLTRDHNASMEEVRQELRSLHPDDSHIVVMKQGVWRIKGLIQVSRSIGDAYLKRPEFSLDPSFPRFHLSEPIRRPVLTAEPSVCTRVLQPNDKFVIFASDGLWEHLTNQEAVEIVYNNPRAGAARRLLKTALNVAAKKRQLRYDDLKKIEKGVRRFFHDDITVVVIFIDNELSRQKISVPELSVRGFIDTVGPSNFNILQN</sequence>
<comment type="caution">
    <text evidence="1">The sequence shown here is derived from an EMBL/GenBank/DDBJ whole genome shotgun (WGS) entry which is preliminary data.</text>
</comment>
<protein>
    <submittedName>
        <fullName evidence="1">Phosphatase 2C family protein</fullName>
    </submittedName>
</protein>
<evidence type="ECO:0000313" key="2">
    <source>
        <dbReference type="Proteomes" id="UP001164539"/>
    </source>
</evidence>